<dbReference type="Proteomes" id="UP000824469">
    <property type="component" value="Unassembled WGS sequence"/>
</dbReference>
<comment type="caution">
    <text evidence="1">The sequence shown here is derived from an EMBL/GenBank/DDBJ whole genome shotgun (WGS) entry which is preliminary data.</text>
</comment>
<proteinExistence type="predicted"/>
<feature type="non-terminal residue" evidence="1">
    <location>
        <position position="1"/>
    </location>
</feature>
<sequence length="52" mass="6066">NSLSQFMVEPKRVHWTAAKHVLHYLRGTIEYGIRYARGEGIRLMGYTDADWA</sequence>
<evidence type="ECO:0000313" key="2">
    <source>
        <dbReference type="Proteomes" id="UP000824469"/>
    </source>
</evidence>
<gene>
    <name evidence="1" type="ORF">KI387_025902</name>
</gene>
<dbReference type="EMBL" id="JAHRHJ020000006">
    <property type="protein sequence ID" value="KAH9310867.1"/>
    <property type="molecule type" value="Genomic_DNA"/>
</dbReference>
<dbReference type="AlphaFoldDB" id="A0AA38L848"/>
<dbReference type="OMA" id="CDADYTW"/>
<name>A0AA38L848_TAXCH</name>
<dbReference type="PANTHER" id="PTHR11439">
    <property type="entry name" value="GAG-POL-RELATED RETROTRANSPOSON"/>
    <property type="match status" value="1"/>
</dbReference>
<protein>
    <submittedName>
        <fullName evidence="1">Uncharacterized protein</fullName>
    </submittedName>
</protein>
<dbReference type="PANTHER" id="PTHR11439:SF483">
    <property type="entry name" value="PEPTIDE SYNTHASE GLIP-LIKE, PUTATIVE (AFU_ORTHOLOGUE AFUA_3G12920)-RELATED"/>
    <property type="match status" value="1"/>
</dbReference>
<accession>A0AA38L848</accession>
<feature type="non-terminal residue" evidence="1">
    <location>
        <position position="52"/>
    </location>
</feature>
<evidence type="ECO:0000313" key="1">
    <source>
        <dbReference type="EMBL" id="KAH9310867.1"/>
    </source>
</evidence>
<reference evidence="1 2" key="1">
    <citation type="journal article" date="2021" name="Nat. Plants">
        <title>The Taxus genome provides insights into paclitaxel biosynthesis.</title>
        <authorList>
            <person name="Xiong X."/>
            <person name="Gou J."/>
            <person name="Liao Q."/>
            <person name="Li Y."/>
            <person name="Zhou Q."/>
            <person name="Bi G."/>
            <person name="Li C."/>
            <person name="Du R."/>
            <person name="Wang X."/>
            <person name="Sun T."/>
            <person name="Guo L."/>
            <person name="Liang H."/>
            <person name="Lu P."/>
            <person name="Wu Y."/>
            <person name="Zhang Z."/>
            <person name="Ro D.K."/>
            <person name="Shang Y."/>
            <person name="Huang S."/>
            <person name="Yan J."/>
        </authorList>
    </citation>
    <scope>NUCLEOTIDE SEQUENCE [LARGE SCALE GENOMIC DNA]</scope>
    <source>
        <strain evidence="1">Ta-2019</strain>
    </source>
</reference>
<keyword evidence="2" id="KW-1185">Reference proteome</keyword>
<organism evidence="1 2">
    <name type="scientific">Taxus chinensis</name>
    <name type="common">Chinese yew</name>
    <name type="synonym">Taxus wallichiana var. chinensis</name>
    <dbReference type="NCBI Taxonomy" id="29808"/>
    <lineage>
        <taxon>Eukaryota</taxon>
        <taxon>Viridiplantae</taxon>
        <taxon>Streptophyta</taxon>
        <taxon>Embryophyta</taxon>
        <taxon>Tracheophyta</taxon>
        <taxon>Spermatophyta</taxon>
        <taxon>Pinopsida</taxon>
        <taxon>Pinidae</taxon>
        <taxon>Conifers II</taxon>
        <taxon>Cupressales</taxon>
        <taxon>Taxaceae</taxon>
        <taxon>Taxus</taxon>
    </lineage>
</organism>